<feature type="signal peptide" evidence="2">
    <location>
        <begin position="1"/>
        <end position="19"/>
    </location>
</feature>
<dbReference type="Gene3D" id="3.10.100.10">
    <property type="entry name" value="Mannose-Binding Protein A, subunit A"/>
    <property type="match status" value="1"/>
</dbReference>
<proteinExistence type="predicted"/>
<dbReference type="InterPro" id="IPR016187">
    <property type="entry name" value="CTDL_fold"/>
</dbReference>
<dbReference type="CDD" id="cd00037">
    <property type="entry name" value="CLECT"/>
    <property type="match status" value="1"/>
</dbReference>
<dbReference type="Pfam" id="PF00059">
    <property type="entry name" value="Lectin_C"/>
    <property type="match status" value="1"/>
</dbReference>
<feature type="chain" id="PRO_5041720761" description="C-type lectin domain-containing protein" evidence="2">
    <location>
        <begin position="20"/>
        <end position="177"/>
    </location>
</feature>
<dbReference type="InterPro" id="IPR001304">
    <property type="entry name" value="C-type_lectin-like"/>
</dbReference>
<gene>
    <name evidence="4" type="ORF">Q5P01_002866</name>
</gene>
<evidence type="ECO:0000259" key="3">
    <source>
        <dbReference type="PROSITE" id="PS50041"/>
    </source>
</evidence>
<evidence type="ECO:0000313" key="4">
    <source>
        <dbReference type="EMBL" id="KAK2863333.1"/>
    </source>
</evidence>
<keyword evidence="2" id="KW-0732">Signal</keyword>
<dbReference type="PROSITE" id="PS50041">
    <property type="entry name" value="C_TYPE_LECTIN_2"/>
    <property type="match status" value="1"/>
</dbReference>
<dbReference type="InterPro" id="IPR050111">
    <property type="entry name" value="C-type_lectin/snaclec_domain"/>
</dbReference>
<dbReference type="AlphaFoldDB" id="A0AA88P1N2"/>
<dbReference type="InterPro" id="IPR018378">
    <property type="entry name" value="C-type_lectin_CS"/>
</dbReference>
<evidence type="ECO:0000256" key="1">
    <source>
        <dbReference type="ARBA" id="ARBA00023157"/>
    </source>
</evidence>
<keyword evidence="1" id="KW-1015">Disulfide bond</keyword>
<name>A0AA88P1N2_CHASR</name>
<dbReference type="SMART" id="SM00034">
    <property type="entry name" value="CLECT"/>
    <property type="match status" value="1"/>
</dbReference>
<protein>
    <recommendedName>
        <fullName evidence="3">C-type lectin domain-containing protein</fullName>
    </recommendedName>
</protein>
<sequence>MKILTVFVLGFAVMALARAADFEEENTENDQTENNDLVKRYMVCKRGWTRIYGRCYRYVPNYLTWHRAKHNCRHMGGHLASVRNIYEYRAIQKLILRLTHVYKEAWLGGSDLRHESVWRWTNGKHFGFTYWCRGEPNNGLGRQHCLQMNYSGQKCWDDLECYAHRPSVCVKSRHWGG</sequence>
<dbReference type="Proteomes" id="UP001187415">
    <property type="component" value="Unassembled WGS sequence"/>
</dbReference>
<keyword evidence="5" id="KW-1185">Reference proteome</keyword>
<comment type="caution">
    <text evidence="4">The sequence shown here is derived from an EMBL/GenBank/DDBJ whole genome shotgun (WGS) entry which is preliminary data.</text>
</comment>
<dbReference type="PROSITE" id="PS00615">
    <property type="entry name" value="C_TYPE_LECTIN_1"/>
    <property type="match status" value="1"/>
</dbReference>
<feature type="domain" description="C-type lectin" evidence="3">
    <location>
        <begin position="51"/>
        <end position="170"/>
    </location>
</feature>
<dbReference type="InterPro" id="IPR016186">
    <property type="entry name" value="C-type_lectin-like/link_sf"/>
</dbReference>
<organism evidence="4 5">
    <name type="scientific">Channa striata</name>
    <name type="common">Snakehead murrel</name>
    <name type="synonym">Ophicephalus striatus</name>
    <dbReference type="NCBI Taxonomy" id="64152"/>
    <lineage>
        <taxon>Eukaryota</taxon>
        <taxon>Metazoa</taxon>
        <taxon>Chordata</taxon>
        <taxon>Craniata</taxon>
        <taxon>Vertebrata</taxon>
        <taxon>Euteleostomi</taxon>
        <taxon>Actinopterygii</taxon>
        <taxon>Neopterygii</taxon>
        <taxon>Teleostei</taxon>
        <taxon>Neoteleostei</taxon>
        <taxon>Acanthomorphata</taxon>
        <taxon>Anabantaria</taxon>
        <taxon>Anabantiformes</taxon>
        <taxon>Channoidei</taxon>
        <taxon>Channidae</taxon>
        <taxon>Channa</taxon>
    </lineage>
</organism>
<evidence type="ECO:0000256" key="2">
    <source>
        <dbReference type="SAM" id="SignalP"/>
    </source>
</evidence>
<dbReference type="EMBL" id="JAUPFM010000001">
    <property type="protein sequence ID" value="KAK2863333.1"/>
    <property type="molecule type" value="Genomic_DNA"/>
</dbReference>
<accession>A0AA88P1N2</accession>
<reference evidence="4" key="1">
    <citation type="submission" date="2023-07" db="EMBL/GenBank/DDBJ databases">
        <title>Chromosome-level Genome Assembly of Striped Snakehead (Channa striata).</title>
        <authorList>
            <person name="Liu H."/>
        </authorList>
    </citation>
    <scope>NUCLEOTIDE SEQUENCE</scope>
    <source>
        <strain evidence="4">Gz</strain>
        <tissue evidence="4">Muscle</tissue>
    </source>
</reference>
<evidence type="ECO:0000313" key="5">
    <source>
        <dbReference type="Proteomes" id="UP001187415"/>
    </source>
</evidence>
<dbReference type="SUPFAM" id="SSF56436">
    <property type="entry name" value="C-type lectin-like"/>
    <property type="match status" value="1"/>
</dbReference>
<dbReference type="PANTHER" id="PTHR22803">
    <property type="entry name" value="MANNOSE, PHOSPHOLIPASE, LECTIN RECEPTOR RELATED"/>
    <property type="match status" value="1"/>
</dbReference>